<dbReference type="AlphaFoldDB" id="A0A516IR06"/>
<proteinExistence type="predicted"/>
<accession>A0A516IR06</accession>
<organism evidence="2 3">
    <name type="scientific">Sphingomonas xanthus</name>
    <dbReference type="NCBI Taxonomy" id="2594473"/>
    <lineage>
        <taxon>Bacteria</taxon>
        <taxon>Pseudomonadati</taxon>
        <taxon>Pseudomonadota</taxon>
        <taxon>Alphaproteobacteria</taxon>
        <taxon>Sphingomonadales</taxon>
        <taxon>Sphingomonadaceae</taxon>
        <taxon>Sphingomonas</taxon>
    </lineage>
</organism>
<dbReference type="SUPFAM" id="SSF54001">
    <property type="entry name" value="Cysteine proteinases"/>
    <property type="match status" value="1"/>
</dbReference>
<evidence type="ECO:0000313" key="2">
    <source>
        <dbReference type="EMBL" id="QDP19348.1"/>
    </source>
</evidence>
<dbReference type="OrthoDB" id="5401788at2"/>
<sequence length="312" mass="33192">MQYSARLAKLALAGLAAAGLATPSLAQVAPAAWRSMSKSEAILGGAPSALSAITARQAGGSAIPALAANASLPAMRPAIQRVESREVSRSQPDVFNSVALLIDRSPLQARWSRVAEERVHGSAAAYAASLRGAGIIAQVEAVNSYVNSRIRFTDDRVQFGVADRWLSPAEALSRGRGDCEDFAIAKRAMLRAAGVAERDLYLVILKDLSRRADHAVLVVRANGRFLVLDNGTDRIVDSSDVTDYRPILTFTTGQSFTHGYRRETIPPVTYAANRFAMPITLTGAPLEPAVGAEELPAVVRETATLIGPIFSL</sequence>
<dbReference type="InterPro" id="IPR038765">
    <property type="entry name" value="Papain-like_cys_pep_sf"/>
</dbReference>
<dbReference type="InterPro" id="IPR010319">
    <property type="entry name" value="Transglutaminase-like_Cys_pept"/>
</dbReference>
<dbReference type="Gene3D" id="3.10.620.30">
    <property type="match status" value="1"/>
</dbReference>
<dbReference type="PANTHER" id="PTHR39327:SF1">
    <property type="entry name" value="BLR5470 PROTEIN"/>
    <property type="match status" value="1"/>
</dbReference>
<feature type="chain" id="PRO_5021916080" description="Transglutaminase" evidence="1">
    <location>
        <begin position="27"/>
        <end position="312"/>
    </location>
</feature>
<gene>
    <name evidence="2" type="ORF">FMM02_04825</name>
</gene>
<dbReference type="KEGG" id="sxa:FMM02_04825"/>
<evidence type="ECO:0008006" key="4">
    <source>
        <dbReference type="Google" id="ProtNLM"/>
    </source>
</evidence>
<keyword evidence="1" id="KW-0732">Signal</keyword>
<reference evidence="2 3" key="1">
    <citation type="submission" date="2019-07" db="EMBL/GenBank/DDBJ databases">
        <title>Sphingomonas AE3 Genome sequencing and assembly.</title>
        <authorList>
            <person name="Kim H."/>
        </authorList>
    </citation>
    <scope>NUCLEOTIDE SEQUENCE [LARGE SCALE GENOMIC DNA]</scope>
    <source>
        <strain evidence="2 3">AE3</strain>
    </source>
</reference>
<dbReference type="RefSeq" id="WP_147493801.1">
    <property type="nucleotide sequence ID" value="NZ_CP041659.1"/>
</dbReference>
<dbReference type="PANTHER" id="PTHR39327">
    <property type="match status" value="1"/>
</dbReference>
<dbReference type="Proteomes" id="UP000321857">
    <property type="component" value="Chromosome"/>
</dbReference>
<protein>
    <recommendedName>
        <fullName evidence="4">Transglutaminase</fullName>
    </recommendedName>
</protein>
<evidence type="ECO:0000313" key="3">
    <source>
        <dbReference type="Proteomes" id="UP000321857"/>
    </source>
</evidence>
<name>A0A516IR06_9SPHN</name>
<feature type="signal peptide" evidence="1">
    <location>
        <begin position="1"/>
        <end position="26"/>
    </location>
</feature>
<keyword evidence="3" id="KW-1185">Reference proteome</keyword>
<dbReference type="Pfam" id="PF06035">
    <property type="entry name" value="Peptidase_C93"/>
    <property type="match status" value="1"/>
</dbReference>
<dbReference type="EMBL" id="CP041659">
    <property type="protein sequence ID" value="QDP19348.1"/>
    <property type="molecule type" value="Genomic_DNA"/>
</dbReference>
<evidence type="ECO:0000256" key="1">
    <source>
        <dbReference type="SAM" id="SignalP"/>
    </source>
</evidence>